<feature type="region of interest" description="Disordered" evidence="1">
    <location>
        <begin position="135"/>
        <end position="157"/>
    </location>
</feature>
<gene>
    <name evidence="3" type="ORF">UBRO2_01190</name>
    <name evidence="2" type="ORF">UBRO_20390</name>
</gene>
<evidence type="ECO:0000313" key="4">
    <source>
        <dbReference type="Proteomes" id="UP000179920"/>
    </source>
</evidence>
<accession>A0A1K0HBA5</accession>
<dbReference type="EMBL" id="LT558134">
    <property type="protein sequence ID" value="SAM85627.1"/>
    <property type="molecule type" value="Genomic_DNA"/>
</dbReference>
<dbReference type="EMBL" id="ULHB01000014">
    <property type="protein sequence ID" value="SYW76119.1"/>
    <property type="molecule type" value="Genomic_DNA"/>
</dbReference>
<proteinExistence type="predicted"/>
<name>A0A1K0HBA5_9BASI</name>
<reference evidence="4" key="1">
    <citation type="submission" date="2016-04" db="EMBL/GenBank/DDBJ databases">
        <authorList>
            <person name="Guldener U."/>
            <person name="Guldener U."/>
        </authorList>
    </citation>
    <scope>NUCLEOTIDE SEQUENCE [LARGE SCALE GENOMIC DNA]</scope>
    <source>
        <strain evidence="4">UB2112</strain>
    </source>
</reference>
<dbReference type="Proteomes" id="UP000658997">
    <property type="component" value="Unassembled WGS sequence"/>
</dbReference>
<reference evidence="2" key="2">
    <citation type="submission" date="2016-04" db="EMBL/GenBank/DDBJ databases">
        <authorList>
            <person name="Evans L.H."/>
            <person name="Alamgir A."/>
            <person name="Owens N."/>
            <person name="Weber N.D."/>
            <person name="Virtaneva K."/>
            <person name="Barbian K."/>
            <person name="Babar A."/>
            <person name="Rosenke K."/>
        </authorList>
    </citation>
    <scope>NUCLEOTIDE SEQUENCE</scope>
    <source>
        <strain evidence="2">UB2112</strain>
    </source>
</reference>
<evidence type="ECO:0000313" key="2">
    <source>
        <dbReference type="EMBL" id="SAM85627.1"/>
    </source>
</evidence>
<keyword evidence="5" id="KW-1185">Reference proteome</keyword>
<reference evidence="3" key="3">
    <citation type="submission" date="2018-08" db="EMBL/GenBank/DDBJ databases">
        <authorList>
            <person name="Guldener U."/>
        </authorList>
    </citation>
    <scope>NUCLEOTIDE SEQUENCE</scope>
    <source>
        <strain evidence="3">UB2</strain>
    </source>
</reference>
<evidence type="ECO:0000313" key="5">
    <source>
        <dbReference type="Proteomes" id="UP000658997"/>
    </source>
</evidence>
<evidence type="ECO:0000256" key="1">
    <source>
        <dbReference type="SAM" id="MobiDB-lite"/>
    </source>
</evidence>
<dbReference type="Proteomes" id="UP000179920">
    <property type="component" value="Chromosome XVIII"/>
</dbReference>
<evidence type="ECO:0000313" key="3">
    <source>
        <dbReference type="EMBL" id="SYW76119.1"/>
    </source>
</evidence>
<protein>
    <submittedName>
        <fullName evidence="2">Uncharacterized protein</fullName>
    </submittedName>
</protein>
<dbReference type="AlphaFoldDB" id="A0A1K0HBA5"/>
<sequence length="157" mass="16760">MPGAELAAGAVRQRTPLLTAHTQQADWLAPPITSTNKGGRLRRYASFLSSGCSRRGSELSVKREAASPTAKGEKLKHQRSFLSIRNAFSNYLSSSSAQTMLDIPRRTSSASSYSGYSAVSTSPTALLTSHCPTSYSPTFCSPAPPTASPPKSDSEYR</sequence>
<organism evidence="2 4">
    <name type="scientific">Ustilago bromivora</name>
    <dbReference type="NCBI Taxonomy" id="307758"/>
    <lineage>
        <taxon>Eukaryota</taxon>
        <taxon>Fungi</taxon>
        <taxon>Dikarya</taxon>
        <taxon>Basidiomycota</taxon>
        <taxon>Ustilaginomycotina</taxon>
        <taxon>Ustilaginomycetes</taxon>
        <taxon>Ustilaginales</taxon>
        <taxon>Ustilaginaceae</taxon>
        <taxon>Ustilago</taxon>
    </lineage>
</organism>